<evidence type="ECO:0000256" key="1">
    <source>
        <dbReference type="ARBA" id="ARBA00023268"/>
    </source>
</evidence>
<dbReference type="FunFam" id="3.30.70.270:FF:000020">
    <property type="entry name" value="Transposon Tf2-6 polyprotein-like Protein"/>
    <property type="match status" value="1"/>
</dbReference>
<dbReference type="InterPro" id="IPR043502">
    <property type="entry name" value="DNA/RNA_pol_sf"/>
</dbReference>
<dbReference type="FunFam" id="3.10.20.370:FF:000001">
    <property type="entry name" value="Retrovirus-related Pol polyprotein from transposon 17.6-like protein"/>
    <property type="match status" value="1"/>
</dbReference>
<name>A0A5J4NHD1_9TREM</name>
<evidence type="ECO:0000259" key="2">
    <source>
        <dbReference type="PROSITE" id="PS50878"/>
    </source>
</evidence>
<feature type="domain" description="Reverse transcriptase" evidence="2">
    <location>
        <begin position="1"/>
        <end position="82"/>
    </location>
</feature>
<dbReference type="Proteomes" id="UP000324629">
    <property type="component" value="Unassembled WGS sequence"/>
</dbReference>
<keyword evidence="1" id="KW-0511">Multifunctional enzyme</keyword>
<dbReference type="CDD" id="cd01647">
    <property type="entry name" value="RT_LTR"/>
    <property type="match status" value="1"/>
</dbReference>
<protein>
    <recommendedName>
        <fullName evidence="2">Reverse transcriptase domain-containing protein</fullName>
    </recommendedName>
</protein>
<dbReference type="PROSITE" id="PS50878">
    <property type="entry name" value="RT_POL"/>
    <property type="match status" value="1"/>
</dbReference>
<evidence type="ECO:0000313" key="4">
    <source>
        <dbReference type="Proteomes" id="UP000324629"/>
    </source>
</evidence>
<sequence length="265" mass="30111">MPFDLANVLATFQRSLQTVLQELVPSQCLIYLDDIIVHASTIEEHDSRLKNVFERLQMAGLKLKHTKCVVLKQEVSFLGQVITPTGVTTDGTKVKQVVDWPVPRSVGEVRSFMRLDSYYRKFVPYFAEIPSPLHQLTGKGKKFGWSAECHAAFNTLKDKLSSPTTLAYPDFSPYAGPFILDTDASDLAIGAVLSQQSANEEAVIAYASRRLGKRDRRFCTKRREILALVHFLKYFRHYSLGNPSKFERTIKHYSDFATSESRRVK</sequence>
<dbReference type="Gene3D" id="3.10.20.370">
    <property type="match status" value="1"/>
</dbReference>
<dbReference type="InterPro" id="IPR041577">
    <property type="entry name" value="RT_RNaseH_2"/>
</dbReference>
<proteinExistence type="predicted"/>
<dbReference type="PANTHER" id="PTHR37984">
    <property type="entry name" value="PROTEIN CBG26694"/>
    <property type="match status" value="1"/>
</dbReference>
<accession>A0A5J4NHD1</accession>
<reference evidence="3 4" key="1">
    <citation type="journal article" date="2019" name="Gigascience">
        <title>Whole-genome sequence of the oriental lung fluke Paragonimus westermani.</title>
        <authorList>
            <person name="Oey H."/>
            <person name="Zakrzewski M."/>
            <person name="Narain K."/>
            <person name="Devi K.R."/>
            <person name="Agatsuma T."/>
            <person name="Nawaratna S."/>
            <person name="Gobert G.N."/>
            <person name="Jones M.K."/>
            <person name="Ragan M.A."/>
            <person name="McManus D.P."/>
            <person name="Krause L."/>
        </authorList>
    </citation>
    <scope>NUCLEOTIDE SEQUENCE [LARGE SCALE GENOMIC DNA]</scope>
    <source>
        <strain evidence="3 4">IND2009</strain>
    </source>
</reference>
<comment type="caution">
    <text evidence="3">The sequence shown here is derived from an EMBL/GenBank/DDBJ whole genome shotgun (WGS) entry which is preliminary data.</text>
</comment>
<dbReference type="Gene3D" id="3.30.70.270">
    <property type="match status" value="2"/>
</dbReference>
<dbReference type="Pfam" id="PF17919">
    <property type="entry name" value="RT_RNaseH_2"/>
    <property type="match status" value="1"/>
</dbReference>
<dbReference type="InterPro" id="IPR050951">
    <property type="entry name" value="Retrovirus_Pol_polyprotein"/>
</dbReference>
<dbReference type="PANTHER" id="PTHR37984:SF5">
    <property type="entry name" value="PROTEIN NYNRIN-LIKE"/>
    <property type="match status" value="1"/>
</dbReference>
<keyword evidence="4" id="KW-1185">Reference proteome</keyword>
<dbReference type="AlphaFoldDB" id="A0A5J4NHD1"/>
<organism evidence="3 4">
    <name type="scientific">Paragonimus westermani</name>
    <dbReference type="NCBI Taxonomy" id="34504"/>
    <lineage>
        <taxon>Eukaryota</taxon>
        <taxon>Metazoa</taxon>
        <taxon>Spiralia</taxon>
        <taxon>Lophotrochozoa</taxon>
        <taxon>Platyhelminthes</taxon>
        <taxon>Trematoda</taxon>
        <taxon>Digenea</taxon>
        <taxon>Plagiorchiida</taxon>
        <taxon>Troglotremata</taxon>
        <taxon>Troglotrematidae</taxon>
        <taxon>Paragonimus</taxon>
    </lineage>
</organism>
<dbReference type="InterPro" id="IPR043128">
    <property type="entry name" value="Rev_trsase/Diguanyl_cyclase"/>
</dbReference>
<evidence type="ECO:0000313" key="3">
    <source>
        <dbReference type="EMBL" id="KAA3674850.1"/>
    </source>
</evidence>
<dbReference type="FunFam" id="3.30.70.270:FF:000003">
    <property type="entry name" value="Transposon Ty3-G Gag-Pol polyprotein"/>
    <property type="match status" value="1"/>
</dbReference>
<gene>
    <name evidence="3" type="ORF">DEA37_0008370</name>
</gene>
<dbReference type="GO" id="GO:0003824">
    <property type="term" value="F:catalytic activity"/>
    <property type="evidence" value="ECO:0007669"/>
    <property type="project" value="UniProtKB-KW"/>
</dbReference>
<dbReference type="SUPFAM" id="SSF56672">
    <property type="entry name" value="DNA/RNA polymerases"/>
    <property type="match status" value="1"/>
</dbReference>
<dbReference type="InterPro" id="IPR000477">
    <property type="entry name" value="RT_dom"/>
</dbReference>
<dbReference type="EMBL" id="QNGE01002873">
    <property type="protein sequence ID" value="KAA3674850.1"/>
    <property type="molecule type" value="Genomic_DNA"/>
</dbReference>
<dbReference type="Pfam" id="PF00078">
    <property type="entry name" value="RVT_1"/>
    <property type="match status" value="1"/>
</dbReference>